<dbReference type="PANTHER" id="PTHR14379:SF6">
    <property type="entry name" value="EMB|CAB71880.1"/>
    <property type="match status" value="1"/>
</dbReference>
<sequence length="1028" mass="112784">MIIPKPFSSKTLLSLTTNPPSSSPFLYSIFISNFSASSLAPRHPHSQSNFHSESKNVRVSVWWDFENCNLPSGVNVYRVSQAITAAVRGNGIKGPIQITAFGDVLQISRTNQEALSSTGVNLTHIPNGGKNSADRSLLIDLMCWVSQNPPPAHLFLISGDRDFANVLHRLRMNNYNILLATKDTAPSVLCRENLSGRHFNQPPDGPFASWYGYYKGALEDPFSIVEQPICSTVEDMLRASSEPSVRPIPKAVKKQICHILSSCPKGISITDLRIELMKSKVSVDKDFYGYKKFSRFLLSMPHILKLKDNGDGQFNVSSVAAKAPEPFHSSPCKSTPAIDNGSQPVLQSNSEEISVSEPVDGISLPSSPKLNLKAPPAKLQQPSPLDENVVKMHTQKFPKQMEQLQQAQPPKQIEQPSAAAEKVETVNAKVIEDHLPAVNEPVSASEMGFFRKFWRRLFGGKDDDSMLKSHNVPVESPGDSLVKKNEYTLEECDPSGEIPQEKVEKKSVKSPTQGEVPVYSIVEPTLENETAISSELHGERPKKSPGLFNRILNWCKLQGNSSDTSNDQPTEIAEQTTSLAGKTEVFSVDYFWREMESFIVTKKGSLLISQSSTRKQIARNLQKEGPLVLRSLNESDVLQLVDMIISEKKWVEECPSEAFPFKLTPFAAQSIVGDSPASNGLGSMFLSSPLESNLQRQPGHEGGKKIQNIFQTGVSSPVSDEKPSARSRSEILGDCQKLVEEILKEFPGGYNMGSFRKLFLERYGYALNAKKLGYPKLAFLLQIMPGVDIESNYIIPSNEMAMRSSAGRTVLNNTCPRSASSDSELSDASKKDEESDSTWEELGPADNSISGKEANESVSRIKGKGEIVKQPYPDYEYPFSDDEFSDSEEESGNLTSPGGEAKPAFKDANSSLLQMLDSWYSSNGGDLKNKPENPNLSTNGFQSSDSSRPGKKTGTSLGNYSSVADPVENKNEMVVDSILTLSKAGNHSIIIYTQAGAIHALVPSFAVTAMLPKIGYSMPLRGSINFVE</sequence>
<dbReference type="PANTHER" id="PTHR14379">
    <property type="entry name" value="LIMKAIN B LKAP"/>
    <property type="match status" value="1"/>
</dbReference>
<dbReference type="GO" id="GO:0004540">
    <property type="term" value="F:RNA nuclease activity"/>
    <property type="evidence" value="ECO:0007669"/>
    <property type="project" value="InterPro"/>
</dbReference>
<evidence type="ECO:0000256" key="1">
    <source>
        <dbReference type="SAM" id="MobiDB-lite"/>
    </source>
</evidence>
<dbReference type="InterPro" id="IPR025605">
    <property type="entry name" value="OST-HTH/LOTUS_dom"/>
</dbReference>
<dbReference type="Gene3D" id="3.40.50.1010">
    <property type="entry name" value="5'-nuclease"/>
    <property type="match status" value="1"/>
</dbReference>
<organism evidence="3">
    <name type="scientific">Salix viminalis</name>
    <name type="common">Common osier</name>
    <name type="synonym">Basket willow</name>
    <dbReference type="NCBI Taxonomy" id="40686"/>
    <lineage>
        <taxon>Eukaryota</taxon>
        <taxon>Viridiplantae</taxon>
        <taxon>Streptophyta</taxon>
        <taxon>Embryophyta</taxon>
        <taxon>Tracheophyta</taxon>
        <taxon>Spermatophyta</taxon>
        <taxon>Magnoliopsida</taxon>
        <taxon>eudicotyledons</taxon>
        <taxon>Gunneridae</taxon>
        <taxon>Pentapetalae</taxon>
        <taxon>rosids</taxon>
        <taxon>fabids</taxon>
        <taxon>Malpighiales</taxon>
        <taxon>Salicaceae</taxon>
        <taxon>Saliceae</taxon>
        <taxon>Salix</taxon>
    </lineage>
</organism>
<dbReference type="CDD" id="cd10910">
    <property type="entry name" value="PIN_limkain_b1_N_like"/>
    <property type="match status" value="1"/>
</dbReference>
<feature type="compositionally biased region" description="Acidic residues" evidence="1">
    <location>
        <begin position="879"/>
        <end position="891"/>
    </location>
</feature>
<feature type="region of interest" description="Disordered" evidence="1">
    <location>
        <begin position="923"/>
        <end position="964"/>
    </location>
</feature>
<evidence type="ECO:0000313" key="3">
    <source>
        <dbReference type="EMBL" id="VFU36858.1"/>
    </source>
</evidence>
<dbReference type="Pfam" id="PF12872">
    <property type="entry name" value="OST-HTH"/>
    <property type="match status" value="2"/>
</dbReference>
<feature type="domain" description="HTH OST-type" evidence="2">
    <location>
        <begin position="248"/>
        <end position="320"/>
    </location>
</feature>
<feature type="domain" description="HTH OST-type" evidence="2">
    <location>
        <begin position="731"/>
        <end position="806"/>
    </location>
</feature>
<dbReference type="InterPro" id="IPR021139">
    <property type="entry name" value="NYN"/>
</dbReference>
<feature type="region of interest" description="Disordered" evidence="1">
    <location>
        <begin position="812"/>
        <end position="905"/>
    </location>
</feature>
<feature type="compositionally biased region" description="Polar residues" evidence="1">
    <location>
        <begin position="932"/>
        <end position="962"/>
    </location>
</feature>
<dbReference type="GO" id="GO:0005777">
    <property type="term" value="C:peroxisome"/>
    <property type="evidence" value="ECO:0007669"/>
    <property type="project" value="InterPro"/>
</dbReference>
<dbReference type="AlphaFoldDB" id="A0A6N2L6X9"/>
<dbReference type="InterPro" id="IPR024768">
    <property type="entry name" value="Marf1"/>
</dbReference>
<dbReference type="CDD" id="cd08824">
    <property type="entry name" value="LOTUS"/>
    <property type="match status" value="2"/>
</dbReference>
<dbReference type="Pfam" id="PF01936">
    <property type="entry name" value="NYN"/>
    <property type="match status" value="1"/>
</dbReference>
<gene>
    <name evidence="3" type="ORF">SVIM_LOCUS190231</name>
</gene>
<dbReference type="InterPro" id="IPR041966">
    <property type="entry name" value="LOTUS-like"/>
</dbReference>
<evidence type="ECO:0000259" key="2">
    <source>
        <dbReference type="PROSITE" id="PS51644"/>
    </source>
</evidence>
<dbReference type="PROSITE" id="PS51644">
    <property type="entry name" value="HTH_OST"/>
    <property type="match status" value="2"/>
</dbReference>
<proteinExistence type="predicted"/>
<name>A0A6N2L6X9_SALVM</name>
<reference evidence="3" key="1">
    <citation type="submission" date="2019-03" db="EMBL/GenBank/DDBJ databases">
        <authorList>
            <person name="Mank J."/>
            <person name="Almeida P."/>
        </authorList>
    </citation>
    <scope>NUCLEOTIDE SEQUENCE</scope>
    <source>
        <strain evidence="3">78183</strain>
    </source>
</reference>
<dbReference type="Gene3D" id="3.30.420.610">
    <property type="entry name" value="LOTUS domain-like"/>
    <property type="match status" value="2"/>
</dbReference>
<accession>A0A6N2L6X9</accession>
<dbReference type="GO" id="GO:0010468">
    <property type="term" value="P:regulation of gene expression"/>
    <property type="evidence" value="ECO:0007669"/>
    <property type="project" value="InterPro"/>
</dbReference>
<dbReference type="EMBL" id="CAADRP010001191">
    <property type="protein sequence ID" value="VFU36858.1"/>
    <property type="molecule type" value="Genomic_DNA"/>
</dbReference>
<protein>
    <recommendedName>
        <fullName evidence="2">HTH OST-type domain-containing protein</fullName>
    </recommendedName>
</protein>